<dbReference type="eggNOG" id="COG3935">
    <property type="taxonomic scope" value="Bacteria"/>
</dbReference>
<evidence type="ECO:0000313" key="2">
    <source>
        <dbReference type="EMBL" id="AEB14615.1"/>
    </source>
</evidence>
<dbReference type="GeneID" id="302998870"/>
<dbReference type="KEGG" id="tsu:Tresu_1723"/>
<keyword evidence="3" id="KW-1185">Reference proteome</keyword>
<dbReference type="STRING" id="869209.Tresu_1723"/>
<feature type="region of interest" description="Disordered" evidence="1">
    <location>
        <begin position="120"/>
        <end position="193"/>
    </location>
</feature>
<feature type="compositionally biased region" description="Basic and acidic residues" evidence="1">
    <location>
        <begin position="154"/>
        <end position="166"/>
    </location>
</feature>
<sequence>MRFSVFAYSQEKLLEYGLDVTDALILDWFANFFIGKMEKRIFKDFSDNSRIFGWVKISKIMEDLPVIGITSEKGIRRRFDAFVEKGLMQRETVITQGGKRSYYRTTELYDTLLNTKASEKTEAKKEESSCNGKIPQRNSTTFAENKNPQGTKTTHAEPEKTPESPHRNSATFAERNGNTHAQGNSSSYALNDSSTSDSMFNDSLIYEFKRYAVALNNASEKIFGKSAFDETFPEKAAAFFIQNKMQAESAENYLEFIRKRVAEKKPANPRGLAYRLFFQNDILQEFRNCQTELSEKAAESEKYLSVCPVCGKEKVNIYSSCPECGFDMTTANDDEKLEIARKIWNLPPEKKKLFKIDEENFIRRKLSLGFARLADKATREQLKTEMSEIYRKYGIEA</sequence>
<reference evidence="3" key="2">
    <citation type="submission" date="2011-04" db="EMBL/GenBank/DDBJ databases">
        <title>The complete genome of chromosome of Treponema succinifaciens DSM 2489.</title>
        <authorList>
            <person name="Lucas S."/>
            <person name="Copeland A."/>
            <person name="Lapidus A."/>
            <person name="Bruce D."/>
            <person name="Goodwin L."/>
            <person name="Pitluck S."/>
            <person name="Peters L."/>
            <person name="Kyrpides N."/>
            <person name="Mavromatis K."/>
            <person name="Ivanova N."/>
            <person name="Ovchinnikova G."/>
            <person name="Teshima H."/>
            <person name="Detter J.C."/>
            <person name="Tapia R."/>
            <person name="Han C."/>
            <person name="Land M."/>
            <person name="Hauser L."/>
            <person name="Markowitz V."/>
            <person name="Cheng J.-F."/>
            <person name="Hugenholtz P."/>
            <person name="Woyke T."/>
            <person name="Wu D."/>
            <person name="Gronow S."/>
            <person name="Wellnitz S."/>
            <person name="Brambilla E."/>
            <person name="Klenk H.-P."/>
            <person name="Eisen J.A."/>
        </authorList>
    </citation>
    <scope>NUCLEOTIDE SEQUENCE [LARGE SCALE GENOMIC DNA]</scope>
    <source>
        <strain evidence="3">ATCC 33096 / DSM 2489 / 6091</strain>
    </source>
</reference>
<name>F2NT24_TRES6</name>
<dbReference type="EMBL" id="CP002631">
    <property type="protein sequence ID" value="AEB14615.1"/>
    <property type="molecule type" value="Genomic_DNA"/>
</dbReference>
<feature type="compositionally biased region" description="Polar residues" evidence="1">
    <location>
        <begin position="136"/>
        <end position="153"/>
    </location>
</feature>
<dbReference type="OrthoDB" id="1258529at2"/>
<evidence type="ECO:0000313" key="3">
    <source>
        <dbReference type="Proteomes" id="UP000006852"/>
    </source>
</evidence>
<accession>F2NT24</accession>
<feature type="compositionally biased region" description="Polar residues" evidence="1">
    <location>
        <begin position="167"/>
        <end position="193"/>
    </location>
</feature>
<evidence type="ECO:0000256" key="1">
    <source>
        <dbReference type="SAM" id="MobiDB-lite"/>
    </source>
</evidence>
<dbReference type="RefSeq" id="WP_013701896.1">
    <property type="nucleotide sequence ID" value="NC_015385.1"/>
</dbReference>
<reference evidence="2 3" key="1">
    <citation type="journal article" date="2011" name="Stand. Genomic Sci.">
        <title>Complete genome sequence of Treponema succinifaciens type strain (6091).</title>
        <authorList>
            <person name="Han C."/>
            <person name="Gronow S."/>
            <person name="Teshima H."/>
            <person name="Lapidus A."/>
            <person name="Nolan M."/>
            <person name="Lucas S."/>
            <person name="Hammon N."/>
            <person name="Deshpande S."/>
            <person name="Cheng J.F."/>
            <person name="Zeytun A."/>
            <person name="Tapia R."/>
            <person name="Goodwin L."/>
            <person name="Pitluck S."/>
            <person name="Liolios K."/>
            <person name="Pagani I."/>
            <person name="Ivanova N."/>
            <person name="Mavromatis K."/>
            <person name="Mikhailova N."/>
            <person name="Huntemann M."/>
            <person name="Pati A."/>
            <person name="Chen A."/>
            <person name="Palaniappan K."/>
            <person name="Land M."/>
            <person name="Hauser L."/>
            <person name="Brambilla E.M."/>
            <person name="Rohde M."/>
            <person name="Goker M."/>
            <person name="Woyke T."/>
            <person name="Bristow J."/>
            <person name="Eisen J.A."/>
            <person name="Markowitz V."/>
            <person name="Hugenholtz P."/>
            <person name="Kyrpides N.C."/>
            <person name="Klenk H.P."/>
            <person name="Detter J.C."/>
        </authorList>
    </citation>
    <scope>NUCLEOTIDE SEQUENCE [LARGE SCALE GENOMIC DNA]</scope>
    <source>
        <strain evidence="3">ATCC 33096 / DSM 2489 / 6091</strain>
    </source>
</reference>
<dbReference type="Proteomes" id="UP000006852">
    <property type="component" value="Chromosome"/>
</dbReference>
<dbReference type="HOGENOM" id="CLU_694327_0_0_12"/>
<gene>
    <name evidence="2" type="ordered locus">Tresu_1723</name>
</gene>
<dbReference type="AlphaFoldDB" id="F2NT24"/>
<proteinExistence type="predicted"/>
<organism evidence="2 3">
    <name type="scientific">Treponema succinifaciens (strain ATCC 33096 / DSM 2489 / 6091)</name>
    <dbReference type="NCBI Taxonomy" id="869209"/>
    <lineage>
        <taxon>Bacteria</taxon>
        <taxon>Pseudomonadati</taxon>
        <taxon>Spirochaetota</taxon>
        <taxon>Spirochaetia</taxon>
        <taxon>Spirochaetales</taxon>
        <taxon>Treponemataceae</taxon>
        <taxon>Treponema</taxon>
    </lineage>
</organism>
<protein>
    <submittedName>
        <fullName evidence="2">Uncharacterized protein</fullName>
    </submittedName>
</protein>